<organism evidence="1 2">
    <name type="scientific">Mucilaginibacter pedocola</name>
    <dbReference type="NCBI Taxonomy" id="1792845"/>
    <lineage>
        <taxon>Bacteria</taxon>
        <taxon>Pseudomonadati</taxon>
        <taxon>Bacteroidota</taxon>
        <taxon>Sphingobacteriia</taxon>
        <taxon>Sphingobacteriales</taxon>
        <taxon>Sphingobacteriaceae</taxon>
        <taxon>Mucilaginibacter</taxon>
    </lineage>
</organism>
<sequence length="542" mass="63376">MQEKKPIVFDYRLENEVNQEPFQLVISRTEGPVDNELLFLSLYERLRAEILPGREQMYYNDLSRVLHHHYWKNETKFVFVNELAGAYHKARKAGLLNDARVNDFLEDWLSERETNSAIYEGTIRLSAVADEQTALRMEVPVGTPYTYIPEPQSDREAFLRLKFMMGPQVCEFLIREFNRKYQEPTAEVYVSELAPLKKFTEHADYGLIISAFERHDNDHEREYLRILHGYYENHRCEQHIGNTAALVYGKYILYQEWLEKQLRESFTENKPRGLPQLDPGKVSADFTLGQELFDRIYRRNLLADFFLVPAPPASGRFWYDINDRETDDPAKVVRVSPLSIPQRRRATKSDFVLVHDQVNIIRDIKSKAYRHFIDDLITCLQQMIGFHRDLSKPEERKEDHYKLLELAEDFIKWLKAGPKLTANPSKSGTKGEALSGPEVKMEETPQPVIALACYYKNEKIDRANSREIIQRYNPGQSGDKLYHHYIFYSDHANRVSPGDTKTITKNKLERLLKVVELLADHPSGFAHAKRDLEEFKRRAGID</sequence>
<proteinExistence type="predicted"/>
<comment type="caution">
    <text evidence="1">The sequence shown here is derived from an EMBL/GenBank/DDBJ whole genome shotgun (WGS) entry which is preliminary data.</text>
</comment>
<gene>
    <name evidence="1" type="ORF">BC343_06705</name>
</gene>
<dbReference type="AlphaFoldDB" id="A0A1S9PFW4"/>
<name>A0A1S9PFW4_9SPHI</name>
<dbReference type="EMBL" id="MBTF01000012">
    <property type="protein sequence ID" value="OOQ59830.1"/>
    <property type="molecule type" value="Genomic_DNA"/>
</dbReference>
<dbReference type="OrthoDB" id="1454766at2"/>
<reference evidence="1 2" key="1">
    <citation type="submission" date="2016-07" db="EMBL/GenBank/DDBJ databases">
        <title>Genomic analysis of zinc-resistant bacterium Mucilaginibacter pedocola TBZ30.</title>
        <authorList>
            <person name="Huang J."/>
            <person name="Tang J."/>
        </authorList>
    </citation>
    <scope>NUCLEOTIDE SEQUENCE [LARGE SCALE GENOMIC DNA]</scope>
    <source>
        <strain evidence="1 2">TBZ30</strain>
    </source>
</reference>
<evidence type="ECO:0000313" key="1">
    <source>
        <dbReference type="EMBL" id="OOQ59830.1"/>
    </source>
</evidence>
<keyword evidence="2" id="KW-1185">Reference proteome</keyword>
<accession>A0A1S9PFW4</accession>
<dbReference type="Proteomes" id="UP000189739">
    <property type="component" value="Unassembled WGS sequence"/>
</dbReference>
<dbReference type="RefSeq" id="WP_078348585.1">
    <property type="nucleotide sequence ID" value="NZ_MBTF01000012.1"/>
</dbReference>
<protein>
    <submittedName>
        <fullName evidence="1">Uncharacterized protein</fullName>
    </submittedName>
</protein>
<evidence type="ECO:0000313" key="2">
    <source>
        <dbReference type="Proteomes" id="UP000189739"/>
    </source>
</evidence>
<dbReference type="STRING" id="1792845.BC343_06705"/>